<reference evidence="1" key="1">
    <citation type="submission" date="2022-11" db="EMBL/GenBank/DDBJ databases">
        <authorList>
            <person name="Petersen C."/>
        </authorList>
    </citation>
    <scope>NUCLEOTIDE SEQUENCE</scope>
    <source>
        <strain evidence="1">IBT 16849</strain>
    </source>
</reference>
<comment type="caution">
    <text evidence="1">The sequence shown here is derived from an EMBL/GenBank/DDBJ whole genome shotgun (WGS) entry which is preliminary data.</text>
</comment>
<evidence type="ECO:0000313" key="1">
    <source>
        <dbReference type="EMBL" id="KAJ5185735.1"/>
    </source>
</evidence>
<evidence type="ECO:0000313" key="2">
    <source>
        <dbReference type="Proteomes" id="UP001150879"/>
    </source>
</evidence>
<accession>A0A9W9IVW2</accession>
<keyword evidence="2" id="KW-1185">Reference proteome</keyword>
<reference evidence="1" key="2">
    <citation type="journal article" date="2023" name="IMA Fungus">
        <title>Comparative genomic study of the Penicillium genus elucidates a diverse pangenome and 15 lateral gene transfer events.</title>
        <authorList>
            <person name="Petersen C."/>
            <person name="Sorensen T."/>
            <person name="Nielsen M.R."/>
            <person name="Sondergaard T.E."/>
            <person name="Sorensen J.L."/>
            <person name="Fitzpatrick D.A."/>
            <person name="Frisvad J.C."/>
            <person name="Nielsen K.L."/>
        </authorList>
    </citation>
    <scope>NUCLEOTIDE SEQUENCE</scope>
    <source>
        <strain evidence="1">IBT 16849</strain>
    </source>
</reference>
<organism evidence="1 2">
    <name type="scientific">Penicillium cf. griseofulvum</name>
    <dbReference type="NCBI Taxonomy" id="2972120"/>
    <lineage>
        <taxon>Eukaryota</taxon>
        <taxon>Fungi</taxon>
        <taxon>Dikarya</taxon>
        <taxon>Ascomycota</taxon>
        <taxon>Pezizomycotina</taxon>
        <taxon>Eurotiomycetes</taxon>
        <taxon>Eurotiomycetidae</taxon>
        <taxon>Eurotiales</taxon>
        <taxon>Aspergillaceae</taxon>
        <taxon>Penicillium</taxon>
    </lineage>
</organism>
<dbReference type="AlphaFoldDB" id="A0A9W9IVW2"/>
<protein>
    <submittedName>
        <fullName evidence="1">Uncharacterized protein</fullName>
    </submittedName>
</protein>
<dbReference type="Proteomes" id="UP001150879">
    <property type="component" value="Unassembled WGS sequence"/>
</dbReference>
<gene>
    <name evidence="1" type="ORF">N7472_010575</name>
</gene>
<dbReference type="EMBL" id="JAPQKP010000006">
    <property type="protein sequence ID" value="KAJ5185735.1"/>
    <property type="molecule type" value="Genomic_DNA"/>
</dbReference>
<dbReference type="OrthoDB" id="3182339at2759"/>
<sequence length="204" mass="23561">MSIDANQSLGTLVGLDSKLILLDFDTQDRVLLIISGEVACKRSGHHVKVETEWRSKSKVYAYSIEDKLGRLVYHGSLESLLLLSYLHALTSLYLPDPLTRRTGTEQALSILRSVSVRSFNKIYQEYTEIIANIAALTPKRCYYPEYIQVMQKVYWNEDLASLIQYSDFYKEVKEIFDQDRRMALFNPDTVTIYLPLPLVDPILW</sequence>
<name>A0A9W9IVW2_9EURO</name>
<proteinExistence type="predicted"/>